<proteinExistence type="inferred from homology"/>
<keyword evidence="5" id="KW-0378">Hydrolase</keyword>
<dbReference type="InterPro" id="IPR001792">
    <property type="entry name" value="Acylphosphatase-like_dom"/>
</dbReference>
<evidence type="ECO:0000256" key="4">
    <source>
        <dbReference type="ARBA" id="ARBA00047645"/>
    </source>
</evidence>
<dbReference type="OrthoDB" id="9808093at2"/>
<dbReference type="PANTHER" id="PTHR47268:SF4">
    <property type="entry name" value="ACYLPHOSPHATASE"/>
    <property type="match status" value="1"/>
</dbReference>
<name>A0A2A5S1B0_9LACT</name>
<feature type="domain" description="Acylphosphatase-like" evidence="7">
    <location>
        <begin position="3"/>
        <end position="91"/>
    </location>
</feature>
<comment type="caution">
    <text evidence="8">The sequence shown here is derived from an EMBL/GenBank/DDBJ whole genome shotgun (WGS) entry which is preliminary data.</text>
</comment>
<feature type="active site" evidence="5">
    <location>
        <position position="36"/>
    </location>
</feature>
<dbReference type="STRING" id="1348632.GCA_001591745_00587"/>
<dbReference type="GO" id="GO:0003998">
    <property type="term" value="F:acylphosphatase activity"/>
    <property type="evidence" value="ECO:0007669"/>
    <property type="project" value="UniProtKB-EC"/>
</dbReference>
<comment type="catalytic activity">
    <reaction evidence="4 5">
        <text>an acyl phosphate + H2O = a carboxylate + phosphate + H(+)</text>
        <dbReference type="Rhea" id="RHEA:14965"/>
        <dbReference type="ChEBI" id="CHEBI:15377"/>
        <dbReference type="ChEBI" id="CHEBI:15378"/>
        <dbReference type="ChEBI" id="CHEBI:29067"/>
        <dbReference type="ChEBI" id="CHEBI:43474"/>
        <dbReference type="ChEBI" id="CHEBI:59918"/>
        <dbReference type="EC" id="3.6.1.7"/>
    </reaction>
</comment>
<feature type="active site" evidence="5">
    <location>
        <position position="18"/>
    </location>
</feature>
<keyword evidence="9" id="KW-1185">Reference proteome</keyword>
<sequence>MYKVTLIATGRVQGVGFRYATFQLANQLGIKGTVKNMDDGSVLIQAQADDKLKLQKFISDIRKSPTPFGKVSYLDVKLANFSDFDDFNMLN</sequence>
<dbReference type="SUPFAM" id="SSF54975">
    <property type="entry name" value="Acylphosphatase/BLUF domain-like"/>
    <property type="match status" value="1"/>
</dbReference>
<dbReference type="NCBIfam" id="NF011008">
    <property type="entry name" value="PRK14434.1"/>
    <property type="match status" value="1"/>
</dbReference>
<organism evidence="8 9">
    <name type="scientific">Pseudolactococcus plantarum</name>
    <dbReference type="NCBI Taxonomy" id="1365"/>
    <lineage>
        <taxon>Bacteria</taxon>
        <taxon>Bacillati</taxon>
        <taxon>Bacillota</taxon>
        <taxon>Bacilli</taxon>
        <taxon>Lactobacillales</taxon>
        <taxon>Streptococcaceae</taxon>
        <taxon>Pseudolactococcus</taxon>
    </lineage>
</organism>
<accession>A0A2A5S1B0</accession>
<evidence type="ECO:0000259" key="7">
    <source>
        <dbReference type="PROSITE" id="PS51160"/>
    </source>
</evidence>
<dbReference type="PANTHER" id="PTHR47268">
    <property type="entry name" value="ACYLPHOSPHATASE"/>
    <property type="match status" value="1"/>
</dbReference>
<evidence type="ECO:0000256" key="2">
    <source>
        <dbReference type="ARBA" id="ARBA00012150"/>
    </source>
</evidence>
<evidence type="ECO:0000313" key="8">
    <source>
        <dbReference type="EMBL" id="PCS07220.1"/>
    </source>
</evidence>
<comment type="similarity">
    <text evidence="1 6">Belongs to the acylphosphatase family.</text>
</comment>
<evidence type="ECO:0000256" key="1">
    <source>
        <dbReference type="ARBA" id="ARBA00005614"/>
    </source>
</evidence>
<evidence type="ECO:0000256" key="5">
    <source>
        <dbReference type="PROSITE-ProRule" id="PRU00520"/>
    </source>
</evidence>
<evidence type="ECO:0000256" key="6">
    <source>
        <dbReference type="RuleBase" id="RU004168"/>
    </source>
</evidence>
<protein>
    <recommendedName>
        <fullName evidence="3 5">acylphosphatase</fullName>
        <ecNumber evidence="2 5">3.6.1.7</ecNumber>
    </recommendedName>
</protein>
<reference evidence="8 9" key="1">
    <citation type="submission" date="2014-12" db="EMBL/GenBank/DDBJ databases">
        <title>Draft genome sequences of 10 type strains of Lactococcus.</title>
        <authorList>
            <person name="Sun Z."/>
            <person name="Zhong Z."/>
            <person name="Liu W."/>
            <person name="Zhang W."/>
            <person name="Zhang H."/>
        </authorList>
    </citation>
    <scope>NUCLEOTIDE SEQUENCE [LARGE SCALE GENOMIC DNA]</scope>
    <source>
        <strain evidence="8 9">DSM 20686</strain>
    </source>
</reference>
<gene>
    <name evidence="8" type="ORF">RU87_GL001273</name>
</gene>
<dbReference type="Gene3D" id="3.30.70.100">
    <property type="match status" value="1"/>
</dbReference>
<dbReference type="InterPro" id="IPR020456">
    <property type="entry name" value="Acylphosphatase"/>
</dbReference>
<dbReference type="EC" id="3.6.1.7" evidence="2 5"/>
<dbReference type="AlphaFoldDB" id="A0A2A5S1B0"/>
<evidence type="ECO:0000313" key="9">
    <source>
        <dbReference type="Proteomes" id="UP000242246"/>
    </source>
</evidence>
<dbReference type="EMBL" id="JXJX01000005">
    <property type="protein sequence ID" value="PCS07220.1"/>
    <property type="molecule type" value="Genomic_DNA"/>
</dbReference>
<dbReference type="RefSeq" id="WP_068161215.1">
    <property type="nucleotide sequence ID" value="NZ_JXJX01000005.1"/>
</dbReference>
<dbReference type="InterPro" id="IPR036046">
    <property type="entry name" value="Acylphosphatase-like_dom_sf"/>
</dbReference>
<dbReference type="Proteomes" id="UP000242246">
    <property type="component" value="Unassembled WGS sequence"/>
</dbReference>
<dbReference type="Pfam" id="PF00708">
    <property type="entry name" value="Acylphosphatase"/>
    <property type="match status" value="1"/>
</dbReference>
<dbReference type="PROSITE" id="PS51160">
    <property type="entry name" value="ACYLPHOSPHATASE_3"/>
    <property type="match status" value="1"/>
</dbReference>
<evidence type="ECO:0000256" key="3">
    <source>
        <dbReference type="ARBA" id="ARBA00015991"/>
    </source>
</evidence>